<keyword evidence="2" id="KW-1185">Reference proteome</keyword>
<reference evidence="1" key="1">
    <citation type="submission" date="2007-07" db="EMBL/GenBank/DDBJ databases">
        <title>PCAP assembly of the Caenorhabditis remanei genome.</title>
        <authorList>
            <consortium name="The Caenorhabditis remanei Sequencing Consortium"/>
            <person name="Wilson R.K."/>
        </authorList>
    </citation>
    <scope>NUCLEOTIDE SEQUENCE [LARGE SCALE GENOMIC DNA]</scope>
    <source>
        <strain evidence="1">PB4641</strain>
    </source>
</reference>
<dbReference type="InParanoid" id="E3MCX2"/>
<evidence type="ECO:0000313" key="2">
    <source>
        <dbReference type="Proteomes" id="UP000008281"/>
    </source>
</evidence>
<accession>E3MCX2</accession>
<dbReference type="Proteomes" id="UP000008281">
    <property type="component" value="Unassembled WGS sequence"/>
</dbReference>
<dbReference type="eggNOG" id="ENOG502TI5M">
    <property type="taxonomic scope" value="Eukaryota"/>
</dbReference>
<dbReference type="OMA" id="WESSIRN"/>
<dbReference type="EMBL" id="DS268435">
    <property type="protein sequence ID" value="EFO98549.1"/>
    <property type="molecule type" value="Genomic_DNA"/>
</dbReference>
<evidence type="ECO:0000313" key="1">
    <source>
        <dbReference type="EMBL" id="EFO98549.1"/>
    </source>
</evidence>
<organism evidence="2">
    <name type="scientific">Caenorhabditis remanei</name>
    <name type="common">Caenorhabditis vulgaris</name>
    <dbReference type="NCBI Taxonomy" id="31234"/>
    <lineage>
        <taxon>Eukaryota</taxon>
        <taxon>Metazoa</taxon>
        <taxon>Ecdysozoa</taxon>
        <taxon>Nematoda</taxon>
        <taxon>Chromadorea</taxon>
        <taxon>Rhabditida</taxon>
        <taxon>Rhabditina</taxon>
        <taxon>Rhabditomorpha</taxon>
        <taxon>Rhabditoidea</taxon>
        <taxon>Rhabditidae</taxon>
        <taxon>Peloderinae</taxon>
        <taxon>Caenorhabditis</taxon>
    </lineage>
</organism>
<dbReference type="FunCoup" id="E3MCX2">
    <property type="interactions" value="1095"/>
</dbReference>
<protein>
    <submittedName>
        <fullName evidence="1">Uncharacterized protein</fullName>
    </submittedName>
</protein>
<dbReference type="OrthoDB" id="5829295at2759"/>
<gene>
    <name evidence="1" type="ORF">CRE_20352</name>
</gene>
<name>E3MCX2_CAERE</name>
<sequence>MQGNYMNVPPGQRPLMKRKPAQVQSVVSCSASYENQRVCIPAEVVELQKTEKITEIQRSNKAWSLHSIIENIHFLDYKCTLETDEKFVFTPVTQQHVPLTTQISYSARNQDDTPGIVSLSQNLSNLIASSTTAADANTVIHGTQNRTPVNLISYAARMFKKPMWTWLGDEAREEKRSRVVEFFKSAQDANSDISNVSIRKEAKRLARALWESSIRNFPQVLYLLRLLRARRPNGFELLNFESEIESLIPEKWRVVDPNISFDQLITESSKLILLNMLMCSNQSDHQIVEVSILIDYIGFYEISDKEVSIIYNYLYSTAEGKTSKKIHKYLCQFHKGWENRYNEAAGMKEIERICDENKMFSLEDGAYKAKGHSYKIVLPMYFMPCLHQLRQQL</sequence>
<dbReference type="AlphaFoldDB" id="E3MCX2"/>
<proteinExistence type="predicted"/>
<dbReference type="HOGENOM" id="CLU_051408_0_0_1"/>